<dbReference type="CDD" id="cd01143">
    <property type="entry name" value="YvrC"/>
    <property type="match status" value="1"/>
</dbReference>
<comment type="similarity">
    <text evidence="1">Belongs to the bacterial solute-binding protein 8 family.</text>
</comment>
<dbReference type="Proteomes" id="UP000284057">
    <property type="component" value="Unassembled WGS sequence"/>
</dbReference>
<feature type="domain" description="Fe/B12 periplasmic-binding" evidence="3">
    <location>
        <begin position="86"/>
        <end position="340"/>
    </location>
</feature>
<evidence type="ECO:0000313" key="5">
    <source>
        <dbReference type="Proteomes" id="UP000284057"/>
    </source>
</evidence>
<sequence>MAPRHPRPFTVVKEAYVRTTRPLRLALLAAALPLVLVACGDDDGDDTAAPSGAPSSETAGAGDAAAFPVTVDTENGPVEIAEQPEKIVSLSATATEMLFAIGAGDAVVAADSYSTYPAEAPTTDLSAFEPNVEAIVGYDPDLVIASSDPGELVSGLAAVDVPAIVLAPAVTLDDTYTQLEQLGAVTGHVGEAAELVGQLRSEVDELVAQVPADAPPVTYYHELDANLYTVTSSTFIGEIYGLAGMTSIADDAPDAAGGYPQLSPEFIVTADPDVIFFADGGVGGVTAEDIAARPGWDQLTAVREDRVVEVDPDIASRWGPRIVDFLRTVVEERTALAPVE</sequence>
<dbReference type="PANTHER" id="PTHR30535">
    <property type="entry name" value="VITAMIN B12-BINDING PROTEIN"/>
    <property type="match status" value="1"/>
</dbReference>
<comment type="caution">
    <text evidence="4">The sequence shown here is derived from an EMBL/GenBank/DDBJ whole genome shotgun (WGS) entry which is preliminary data.</text>
</comment>
<proteinExistence type="inferred from homology"/>
<dbReference type="InterPro" id="IPR050902">
    <property type="entry name" value="ABC_Transporter_SBP"/>
</dbReference>
<dbReference type="Pfam" id="PF01497">
    <property type="entry name" value="Peripla_BP_2"/>
    <property type="match status" value="1"/>
</dbReference>
<feature type="signal peptide" evidence="2">
    <location>
        <begin position="1"/>
        <end position="40"/>
    </location>
</feature>
<dbReference type="Gene3D" id="3.40.50.1980">
    <property type="entry name" value="Nitrogenase molybdenum iron protein domain"/>
    <property type="match status" value="2"/>
</dbReference>
<gene>
    <name evidence="4" type="ORF">DY240_12785</name>
</gene>
<dbReference type="AlphaFoldDB" id="A0A418KR57"/>
<feature type="chain" id="PRO_5039589757" evidence="2">
    <location>
        <begin position="41"/>
        <end position="340"/>
    </location>
</feature>
<dbReference type="GO" id="GO:0071281">
    <property type="term" value="P:cellular response to iron ion"/>
    <property type="evidence" value="ECO:0007669"/>
    <property type="project" value="TreeGrafter"/>
</dbReference>
<dbReference type="OrthoDB" id="6495095at2"/>
<evidence type="ECO:0000256" key="1">
    <source>
        <dbReference type="ARBA" id="ARBA00008814"/>
    </source>
</evidence>
<dbReference type="PROSITE" id="PS50983">
    <property type="entry name" value="FE_B12_PBP"/>
    <property type="match status" value="1"/>
</dbReference>
<keyword evidence="5" id="KW-1185">Reference proteome</keyword>
<evidence type="ECO:0000259" key="3">
    <source>
        <dbReference type="PROSITE" id="PS50983"/>
    </source>
</evidence>
<organism evidence="4 5">
    <name type="scientific">Jiangella rhizosphaerae</name>
    <dbReference type="NCBI Taxonomy" id="2293569"/>
    <lineage>
        <taxon>Bacteria</taxon>
        <taxon>Bacillati</taxon>
        <taxon>Actinomycetota</taxon>
        <taxon>Actinomycetes</taxon>
        <taxon>Jiangellales</taxon>
        <taxon>Jiangellaceae</taxon>
        <taxon>Jiangella</taxon>
    </lineage>
</organism>
<accession>A0A418KR57</accession>
<dbReference type="SUPFAM" id="SSF53807">
    <property type="entry name" value="Helical backbone' metal receptor"/>
    <property type="match status" value="1"/>
</dbReference>
<reference evidence="4 5" key="1">
    <citation type="submission" date="2018-09" db="EMBL/GenBank/DDBJ databases">
        <title>Isolation, diversity and antifungal activity of actinobacteria from wheat.</title>
        <authorList>
            <person name="Han C."/>
        </authorList>
    </citation>
    <scope>NUCLEOTIDE SEQUENCE [LARGE SCALE GENOMIC DNA]</scope>
    <source>
        <strain evidence="4 5">NEAU-YY265</strain>
    </source>
</reference>
<dbReference type="EMBL" id="QUAL01000124">
    <property type="protein sequence ID" value="RIQ23206.1"/>
    <property type="molecule type" value="Genomic_DNA"/>
</dbReference>
<keyword evidence="2" id="KW-0732">Signal</keyword>
<name>A0A418KR57_9ACTN</name>
<evidence type="ECO:0000313" key="4">
    <source>
        <dbReference type="EMBL" id="RIQ23206.1"/>
    </source>
</evidence>
<evidence type="ECO:0000256" key="2">
    <source>
        <dbReference type="SAM" id="SignalP"/>
    </source>
</evidence>
<dbReference type="PANTHER" id="PTHR30535:SF34">
    <property type="entry name" value="MOLYBDATE-BINDING PROTEIN MOLA"/>
    <property type="match status" value="1"/>
</dbReference>
<protein>
    <submittedName>
        <fullName evidence="4">ABC transporter substrate-binding protein</fullName>
    </submittedName>
</protein>
<dbReference type="InterPro" id="IPR002491">
    <property type="entry name" value="ABC_transptr_periplasmic_BD"/>
</dbReference>